<dbReference type="PANTHER" id="PTHR11618:SF13">
    <property type="entry name" value="TRANSCRIPTION INITIATION FACTOR IIB"/>
    <property type="match status" value="1"/>
</dbReference>
<feature type="domain" description="TFIIB-type" evidence="12">
    <location>
        <begin position="38"/>
        <end position="68"/>
    </location>
</feature>
<feature type="binding site" evidence="9">
    <location>
        <position position="63"/>
    </location>
    <ligand>
        <name>Zn(2+)</name>
        <dbReference type="ChEBI" id="CHEBI:29105"/>
    </ligand>
</feature>
<dbReference type="Proteomes" id="UP001596395">
    <property type="component" value="Unassembled WGS sequence"/>
</dbReference>
<feature type="repeat" description="2" evidence="9">
    <location>
        <begin position="248"/>
        <end position="329"/>
    </location>
</feature>
<accession>A0ABD5VH05</accession>
<keyword evidence="7 9" id="KW-0805">Transcription regulation</keyword>
<proteinExistence type="inferred from homology"/>
<dbReference type="Pfam" id="PF08271">
    <property type="entry name" value="Zn_Ribbon_TF"/>
    <property type="match status" value="1"/>
</dbReference>
<dbReference type="GO" id="GO:0006352">
    <property type="term" value="P:DNA-templated transcription initiation"/>
    <property type="evidence" value="ECO:0007669"/>
    <property type="project" value="UniProtKB-UniRule"/>
</dbReference>
<evidence type="ECO:0000256" key="6">
    <source>
        <dbReference type="ARBA" id="ARBA00022833"/>
    </source>
</evidence>
<evidence type="ECO:0000256" key="8">
    <source>
        <dbReference type="ARBA" id="ARBA00023163"/>
    </source>
</evidence>
<keyword evidence="5 10" id="KW-0863">Zinc-finger</keyword>
<keyword evidence="6 9" id="KW-0862">Zinc</keyword>
<dbReference type="PANTHER" id="PTHR11618">
    <property type="entry name" value="TRANSCRIPTION INITIATION FACTOR IIB-RELATED"/>
    <property type="match status" value="1"/>
</dbReference>
<feature type="binding site" evidence="9">
    <location>
        <position position="60"/>
    </location>
    <ligand>
        <name>Zn(2+)</name>
        <dbReference type="ChEBI" id="CHEBI:29105"/>
    </ligand>
</feature>
<dbReference type="RefSeq" id="WP_336351582.1">
    <property type="nucleotide sequence ID" value="NZ_JAZAQL010000003.1"/>
</dbReference>
<feature type="repeat" description="1" evidence="9">
    <location>
        <begin position="154"/>
        <end position="237"/>
    </location>
</feature>
<dbReference type="Pfam" id="PF00382">
    <property type="entry name" value="TFIIB"/>
    <property type="match status" value="2"/>
</dbReference>
<dbReference type="NCBIfam" id="NF001658">
    <property type="entry name" value="PRK00423.1"/>
    <property type="match status" value="1"/>
</dbReference>
<evidence type="ECO:0000256" key="11">
    <source>
        <dbReference type="SAM" id="MobiDB-lite"/>
    </source>
</evidence>
<sequence length="340" mass="38163">MTETTFTTLTERGRTEREGATRRNEEVTHRETTDEAVDEETCPECSGELQADETHGETACRDCGLVVDENEVDRGPEWRAFDSQEKNEKSRVGAPTTNLMHDKGLSSVIDWQNKDAYGGQLSARKRQQMQRLRTWDERFRAKSAKDRNLKQALGEIERMSSALDLPDTVAETAGVIYRRALEEDLLPGRSIEAVATASVYAAARQSDVPRSLDEFEPVSRVDRREFARAYRYVARELELAMEPTNPDDFLPRFCSELGASEELKRRATDLLSAGKRAHVHSGKSPSGLAAAAIYAASRLLDQEFTQEEVAEVADVSAVTIRSRYRELLRAADDQHYATAD</sequence>
<evidence type="ECO:0000259" key="12">
    <source>
        <dbReference type="PROSITE" id="PS51134"/>
    </source>
</evidence>
<dbReference type="InterPro" id="IPR036915">
    <property type="entry name" value="Cyclin-like_sf"/>
</dbReference>
<feature type="binding site" evidence="9">
    <location>
        <position position="45"/>
    </location>
    <ligand>
        <name>Zn(2+)</name>
        <dbReference type="ChEBI" id="CHEBI:29105"/>
    </ligand>
</feature>
<protein>
    <recommendedName>
        <fullName evidence="2 9">Transcription initiation factor IIB</fullName>
        <shortName evidence="9">TFIIB</shortName>
    </recommendedName>
</protein>
<comment type="similarity">
    <text evidence="1 9">Belongs to the TFIIB family.</text>
</comment>
<evidence type="ECO:0000256" key="9">
    <source>
        <dbReference type="HAMAP-Rule" id="MF_00383"/>
    </source>
</evidence>
<dbReference type="SUPFAM" id="SSF57783">
    <property type="entry name" value="Zinc beta-ribbon"/>
    <property type="match status" value="1"/>
</dbReference>
<dbReference type="PROSITE" id="PS51134">
    <property type="entry name" value="ZF_TFIIB"/>
    <property type="match status" value="1"/>
</dbReference>
<dbReference type="FunFam" id="1.10.472.170:FF:000001">
    <property type="entry name" value="Transcription initiation factor IIB"/>
    <property type="match status" value="1"/>
</dbReference>
<name>A0ABD5VH05_9EURY</name>
<feature type="compositionally biased region" description="Low complexity" evidence="11">
    <location>
        <begin position="1"/>
        <end position="10"/>
    </location>
</feature>
<dbReference type="InterPro" id="IPR023486">
    <property type="entry name" value="TFIIB_CS"/>
</dbReference>
<keyword evidence="3 9" id="KW-0479">Metal-binding</keyword>
<dbReference type="InterPro" id="IPR013137">
    <property type="entry name" value="Znf_TFIIB"/>
</dbReference>
<organism evidence="13 14">
    <name type="scientific">Halorubellus litoreus</name>
    <dbReference type="NCBI Taxonomy" id="755308"/>
    <lineage>
        <taxon>Archaea</taxon>
        <taxon>Methanobacteriati</taxon>
        <taxon>Methanobacteriota</taxon>
        <taxon>Stenosarchaea group</taxon>
        <taxon>Halobacteria</taxon>
        <taxon>Halobacteriales</taxon>
        <taxon>Halorubellaceae</taxon>
        <taxon>Halorubellus</taxon>
    </lineage>
</organism>
<evidence type="ECO:0000256" key="2">
    <source>
        <dbReference type="ARBA" id="ARBA00013932"/>
    </source>
</evidence>
<dbReference type="EMBL" id="JBHSXN010000003">
    <property type="protein sequence ID" value="MFC6954645.1"/>
    <property type="molecule type" value="Genomic_DNA"/>
</dbReference>
<evidence type="ECO:0000313" key="14">
    <source>
        <dbReference type="Proteomes" id="UP001596395"/>
    </source>
</evidence>
<evidence type="ECO:0000256" key="4">
    <source>
        <dbReference type="ARBA" id="ARBA00022737"/>
    </source>
</evidence>
<dbReference type="Gene3D" id="1.10.472.170">
    <property type="match status" value="1"/>
</dbReference>
<dbReference type="InterPro" id="IPR000812">
    <property type="entry name" value="TFIIB"/>
</dbReference>
<dbReference type="SUPFAM" id="SSF47954">
    <property type="entry name" value="Cyclin-like"/>
    <property type="match status" value="2"/>
</dbReference>
<evidence type="ECO:0000256" key="7">
    <source>
        <dbReference type="ARBA" id="ARBA00023015"/>
    </source>
</evidence>
<feature type="compositionally biased region" description="Basic and acidic residues" evidence="11">
    <location>
        <begin position="11"/>
        <end position="33"/>
    </location>
</feature>
<dbReference type="GO" id="GO:0008270">
    <property type="term" value="F:zinc ion binding"/>
    <property type="evidence" value="ECO:0007669"/>
    <property type="project" value="UniProtKB-UniRule"/>
</dbReference>
<evidence type="ECO:0000256" key="10">
    <source>
        <dbReference type="PROSITE-ProRule" id="PRU00469"/>
    </source>
</evidence>
<dbReference type="InterPro" id="IPR013763">
    <property type="entry name" value="Cyclin-like_dom"/>
</dbReference>
<comment type="function">
    <text evidence="9">Stabilizes TBP binding to an archaeal box-A promoter. Also responsible for recruiting RNA polymerase II to the pre-initiation complex (DNA-TBP-TFIIB).</text>
</comment>
<dbReference type="AlphaFoldDB" id="A0ABD5VH05"/>
<reference evidence="13 14" key="1">
    <citation type="journal article" date="2019" name="Int. J. Syst. Evol. Microbiol.">
        <title>The Global Catalogue of Microorganisms (GCM) 10K type strain sequencing project: providing services to taxonomists for standard genome sequencing and annotation.</title>
        <authorList>
            <consortium name="The Broad Institute Genomics Platform"/>
            <consortium name="The Broad Institute Genome Sequencing Center for Infectious Disease"/>
            <person name="Wu L."/>
            <person name="Ma J."/>
        </authorList>
    </citation>
    <scope>NUCLEOTIDE SEQUENCE [LARGE SCALE GENOMIC DNA]</scope>
    <source>
        <strain evidence="13 14">GX26</strain>
    </source>
</reference>
<dbReference type="PROSITE" id="PS00782">
    <property type="entry name" value="TFIIB"/>
    <property type="match status" value="2"/>
</dbReference>
<dbReference type="InterPro" id="IPR013150">
    <property type="entry name" value="TFIIB_cyclin"/>
</dbReference>
<keyword evidence="8 9" id="KW-0804">Transcription</keyword>
<dbReference type="PRINTS" id="PR00685">
    <property type="entry name" value="TIFACTORIIB"/>
</dbReference>
<dbReference type="GO" id="GO:0003700">
    <property type="term" value="F:DNA-binding transcription factor activity"/>
    <property type="evidence" value="ECO:0007669"/>
    <property type="project" value="UniProtKB-UniRule"/>
</dbReference>
<dbReference type="InterPro" id="IPR023484">
    <property type="entry name" value="TFIIB_arc"/>
</dbReference>
<keyword evidence="4 9" id="KW-0677">Repeat</keyword>
<feature type="binding site" evidence="9">
    <location>
        <position position="42"/>
    </location>
    <ligand>
        <name>Zn(2+)</name>
        <dbReference type="ChEBI" id="CHEBI:29105"/>
    </ligand>
</feature>
<comment type="caution">
    <text evidence="13">The sequence shown here is derived from an EMBL/GenBank/DDBJ whole genome shotgun (WGS) entry which is preliminary data.</text>
</comment>
<dbReference type="SMART" id="SM00385">
    <property type="entry name" value="CYCLIN"/>
    <property type="match status" value="2"/>
</dbReference>
<keyword evidence="14" id="KW-1185">Reference proteome</keyword>
<evidence type="ECO:0000256" key="5">
    <source>
        <dbReference type="ARBA" id="ARBA00022771"/>
    </source>
</evidence>
<feature type="region of interest" description="Disordered" evidence="11">
    <location>
        <begin position="1"/>
        <end position="43"/>
    </location>
</feature>
<evidence type="ECO:0000256" key="3">
    <source>
        <dbReference type="ARBA" id="ARBA00022723"/>
    </source>
</evidence>
<dbReference type="HAMAP" id="MF_00383">
    <property type="entry name" value="TF2B_arch"/>
    <property type="match status" value="1"/>
</dbReference>
<dbReference type="Gene3D" id="1.10.472.10">
    <property type="entry name" value="Cyclin-like"/>
    <property type="match status" value="1"/>
</dbReference>
<evidence type="ECO:0000256" key="1">
    <source>
        <dbReference type="ARBA" id="ARBA00010857"/>
    </source>
</evidence>
<gene>
    <name evidence="9" type="primary">tfb</name>
    <name evidence="13" type="ORF">ACFQGB_17405</name>
</gene>
<evidence type="ECO:0000313" key="13">
    <source>
        <dbReference type="EMBL" id="MFC6954645.1"/>
    </source>
</evidence>